<evidence type="ECO:0000256" key="5">
    <source>
        <dbReference type="ARBA" id="ARBA00022826"/>
    </source>
</evidence>
<dbReference type="Gene3D" id="1.10.1200.260">
    <property type="match status" value="1"/>
</dbReference>
<evidence type="ECO:0000313" key="16">
    <source>
        <dbReference type="Proteomes" id="UP001642483"/>
    </source>
</evidence>
<dbReference type="InterPro" id="IPR018490">
    <property type="entry name" value="cNMP-bd_dom_sf"/>
</dbReference>
<comment type="caution">
    <text evidence="15">The sequence shown here is derived from an EMBL/GenBank/DDBJ whole genome shotgun (WGS) entry which is preliminary data.</text>
</comment>
<dbReference type="PRINTS" id="PR01465">
    <property type="entry name" value="ELKCHANNEL"/>
</dbReference>
<dbReference type="SUPFAM" id="SSF81324">
    <property type="entry name" value="Voltage-gated potassium channels"/>
    <property type="match status" value="1"/>
</dbReference>
<dbReference type="SMART" id="SM00100">
    <property type="entry name" value="cNMP"/>
    <property type="match status" value="1"/>
</dbReference>
<evidence type="ECO:0000256" key="8">
    <source>
        <dbReference type="ARBA" id="ARBA00022989"/>
    </source>
</evidence>
<dbReference type="Pfam" id="PF00027">
    <property type="entry name" value="cNMP_binding"/>
    <property type="match status" value="1"/>
</dbReference>
<keyword evidence="9" id="KW-0406">Ion transport</keyword>
<evidence type="ECO:0000256" key="11">
    <source>
        <dbReference type="ARBA" id="ARBA00023303"/>
    </source>
</evidence>
<evidence type="ECO:0000256" key="1">
    <source>
        <dbReference type="ARBA" id="ARBA00004141"/>
    </source>
</evidence>
<accession>A0ABP0F5Z8</accession>
<proteinExistence type="predicted"/>
<evidence type="ECO:0000256" key="10">
    <source>
        <dbReference type="ARBA" id="ARBA00023136"/>
    </source>
</evidence>
<keyword evidence="16" id="KW-1185">Reference proteome</keyword>
<dbReference type="Proteomes" id="UP001642483">
    <property type="component" value="Unassembled WGS sequence"/>
</dbReference>
<dbReference type="InterPro" id="IPR000014">
    <property type="entry name" value="PAS"/>
</dbReference>
<dbReference type="InterPro" id="IPR003950">
    <property type="entry name" value="K_chnl_volt-dep_ELK"/>
</dbReference>
<dbReference type="Pfam" id="PF00520">
    <property type="entry name" value="Ion_trans"/>
    <property type="match status" value="1"/>
</dbReference>
<feature type="compositionally biased region" description="Polar residues" evidence="12">
    <location>
        <begin position="1158"/>
        <end position="1175"/>
    </location>
</feature>
<keyword evidence="6" id="KW-0851">Voltage-gated channel</keyword>
<evidence type="ECO:0000256" key="7">
    <source>
        <dbReference type="ARBA" id="ARBA00022958"/>
    </source>
</evidence>
<evidence type="ECO:0000256" key="6">
    <source>
        <dbReference type="ARBA" id="ARBA00022882"/>
    </source>
</evidence>
<evidence type="ECO:0000256" key="2">
    <source>
        <dbReference type="ARBA" id="ARBA00022448"/>
    </source>
</evidence>
<sequence>MPERKGHFPPQNNFLDTIASRFDGTHSNFVLGSAQVPGIFPIVYCSDGFCELTGFPRGQVMRKCSSCPFLYGSLTNAEEKVEILNALKNHEEFDTEVVLYKKNNEPFLCLLDIVPIKNEKSQVVMFLVSHKNLPVKNGSEDNVSVNSDNSHASFSLTGSCNSVISSKSDAASFKKLGHRRRSRGVLYNLSQNFEIKPKPGFFKSFSQRLLGRRKNASLEYKVSNNKPSRFTILHFGTAKTAWDWFVMFITVYITAMIPYYAAVQSVPSEYLNGTKTYFIGNDSPTDTFSLVVDFLIEFVFISDIILTFRTTYVNKSGWVVVNSKEIATNYFRTWLFFDIIAAMPVDTISHIFQVDLSVQPMPMLKLVRLFRLIRLFHKAERWFQYSAVVLIMLMLAFGLVAHWLACVWLHIGWKEFQLQPFRSNGGVGWLHELSETLQKPFYLNGTGGPDVTSSYITSLYFTLSSLTSVGFGNVSANTNNEKIFSICIMIIGALMHAVVFGNVTAIIQRMYAKRSQYDIKMRDLKDFIKIHRLPKSTKERMINHFQYTWDTNSGVNAKKVLKDFPADIQADVAMHIYKDVLNIPIFRKGPEGMRRYLSLHIEQRKISPGEVMIYDGDPLSSVNYVCKGSLEVLKNDLVISILSKGDLFGADMNEAPYNGMTSHADVKALSYCELECISAKGLKGVIEYFPEFAPSVMQHMRSDFSCNLSQPCGSTTEQVGETSNLNCKNDATCYSSGGSSTESYCDSREHKIKEKPNEASYFARDNRSDISQDEISLLSVKARNKIFSTSYEETVLHENINSSSVTLENTASAEKQGVNVSVESGPKEKEFETLDVPFVNFITSPRKETAYSSSSSLDNRNLCPGKTRLKFDEEHTTENNQDPIKKTYNSSRLTTFFNSFNNFFTRKSNSEMDISRFAQESNGRGNISRPSCFKKSLLSLDSRNPSSQRSDWINASGEKRVTFLDQLQNDTTFRSKTTEFESLASKSNSSKSTDDFDVESAEIENLNLSVTSKLQIKQEKKPCFLSTGASQRCGRSDSIDSSSETECDRTGGHEQEQDEELFRLVNESSSHEEKLGKSCHHDLSGQNQSGCVGKSVNTKANRNTRRKRRLRRRSSVTQSDFRAATKRQCADQDALKRATETEDGGVTVYLSGSDDPTRTSNHGRSTSSERVNQEQICGKDSIIGEVTRRLRFLSSQMISMKTEMENLTMLLNGNTSATNLRKELDVEQDSLSRTALSRNGTLLKRENEARHETYPLSPDYKKEFTPVSLPHARALFSTDKVHNFDHQALSKQAAHTKSLPDKLVAAPVCTLTAPNGETNEILILPNHRSATTFDKDICGLAKRDVNHPPSLYLSPSGPKVNNNHKNGSVTDLSSSCSSDCVVYPLDFDQNCSKYFTWNYLELRGNGFQLF</sequence>
<dbReference type="EMBL" id="CAWYQH010000013">
    <property type="protein sequence ID" value="CAK8675134.1"/>
    <property type="molecule type" value="Genomic_DNA"/>
</dbReference>
<dbReference type="PANTHER" id="PTHR10217:SF637">
    <property type="entry name" value="EAG-LIKE K[+] CHANNEL, ISOFORM A"/>
    <property type="match status" value="1"/>
</dbReference>
<evidence type="ECO:0000259" key="14">
    <source>
        <dbReference type="PROSITE" id="PS50042"/>
    </source>
</evidence>
<evidence type="ECO:0000256" key="4">
    <source>
        <dbReference type="ARBA" id="ARBA00022692"/>
    </source>
</evidence>
<dbReference type="InterPro" id="IPR014710">
    <property type="entry name" value="RmlC-like_jellyroll"/>
</dbReference>
<evidence type="ECO:0000256" key="3">
    <source>
        <dbReference type="ARBA" id="ARBA00022538"/>
    </source>
</evidence>
<keyword evidence="5" id="KW-0631">Potassium channel</keyword>
<feature type="region of interest" description="Disordered" evidence="12">
    <location>
        <begin position="1072"/>
        <end position="1175"/>
    </location>
</feature>
<feature type="compositionally biased region" description="Basic and acidic residues" evidence="12">
    <location>
        <begin position="1046"/>
        <end position="1055"/>
    </location>
</feature>
<feature type="compositionally biased region" description="Basic residues" evidence="12">
    <location>
        <begin position="1102"/>
        <end position="1114"/>
    </location>
</feature>
<gene>
    <name evidence="15" type="ORF">CVLEPA_LOCUS4750</name>
</gene>
<dbReference type="Pfam" id="PF13426">
    <property type="entry name" value="PAS_9"/>
    <property type="match status" value="1"/>
</dbReference>
<keyword evidence="7" id="KW-0630">Potassium</keyword>
<dbReference type="InterPro" id="IPR005821">
    <property type="entry name" value="Ion_trans_dom"/>
</dbReference>
<name>A0ABP0F5Z8_CLALP</name>
<protein>
    <recommendedName>
        <fullName evidence="14">Cyclic nucleotide-binding domain-containing protein</fullName>
    </recommendedName>
</protein>
<dbReference type="PANTHER" id="PTHR10217">
    <property type="entry name" value="VOLTAGE AND LIGAND GATED POTASSIUM CHANNEL"/>
    <property type="match status" value="1"/>
</dbReference>
<dbReference type="PROSITE" id="PS50042">
    <property type="entry name" value="CNMP_BINDING_3"/>
    <property type="match status" value="1"/>
</dbReference>
<keyword evidence="11" id="KW-0407">Ion channel</keyword>
<dbReference type="SUPFAM" id="SSF51206">
    <property type="entry name" value="cAMP-binding domain-like"/>
    <property type="match status" value="1"/>
</dbReference>
<comment type="subcellular location">
    <subcellularLocation>
        <location evidence="1">Membrane</location>
        <topology evidence="1">Multi-pass membrane protein</topology>
    </subcellularLocation>
</comment>
<dbReference type="InterPro" id="IPR035965">
    <property type="entry name" value="PAS-like_dom_sf"/>
</dbReference>
<feature type="domain" description="Cyclic nucleotide-binding" evidence="14">
    <location>
        <begin position="585"/>
        <end position="686"/>
    </location>
</feature>
<reference evidence="15 16" key="1">
    <citation type="submission" date="2024-02" db="EMBL/GenBank/DDBJ databases">
        <authorList>
            <person name="Daric V."/>
            <person name="Darras S."/>
        </authorList>
    </citation>
    <scope>NUCLEOTIDE SEQUENCE [LARGE SCALE GENOMIC DNA]</scope>
</reference>
<evidence type="ECO:0000313" key="15">
    <source>
        <dbReference type="EMBL" id="CAK8675134.1"/>
    </source>
</evidence>
<keyword evidence="4 13" id="KW-0812">Transmembrane</keyword>
<feature type="compositionally biased region" description="Basic and acidic residues" evidence="12">
    <location>
        <begin position="1128"/>
        <end position="1140"/>
    </location>
</feature>
<keyword evidence="3" id="KW-0633">Potassium transport</keyword>
<keyword evidence="8 13" id="KW-1133">Transmembrane helix</keyword>
<dbReference type="Gene3D" id="3.30.450.20">
    <property type="entry name" value="PAS domain"/>
    <property type="match status" value="1"/>
</dbReference>
<feature type="transmembrane region" description="Helical" evidence="13">
    <location>
        <begin position="382"/>
        <end position="411"/>
    </location>
</feature>
<dbReference type="InterPro" id="IPR003938">
    <property type="entry name" value="K_chnl_volt-dep_EAG/ELK/ERG"/>
</dbReference>
<organism evidence="15 16">
    <name type="scientific">Clavelina lepadiformis</name>
    <name type="common">Light-bulb sea squirt</name>
    <name type="synonym">Ascidia lepadiformis</name>
    <dbReference type="NCBI Taxonomy" id="159417"/>
    <lineage>
        <taxon>Eukaryota</taxon>
        <taxon>Metazoa</taxon>
        <taxon>Chordata</taxon>
        <taxon>Tunicata</taxon>
        <taxon>Ascidiacea</taxon>
        <taxon>Aplousobranchia</taxon>
        <taxon>Clavelinidae</taxon>
        <taxon>Clavelina</taxon>
    </lineage>
</organism>
<dbReference type="SUPFAM" id="SSF55785">
    <property type="entry name" value="PYP-like sensor domain (PAS domain)"/>
    <property type="match status" value="1"/>
</dbReference>
<feature type="region of interest" description="Disordered" evidence="12">
    <location>
        <begin position="1027"/>
        <end position="1058"/>
    </location>
</feature>
<keyword evidence="2" id="KW-0813">Transport</keyword>
<evidence type="ECO:0000256" key="12">
    <source>
        <dbReference type="SAM" id="MobiDB-lite"/>
    </source>
</evidence>
<dbReference type="PRINTS" id="PR01463">
    <property type="entry name" value="EAGCHANLFMLY"/>
</dbReference>
<dbReference type="InterPro" id="IPR050818">
    <property type="entry name" value="KCNH_animal-type"/>
</dbReference>
<dbReference type="InterPro" id="IPR000595">
    <property type="entry name" value="cNMP-bd_dom"/>
</dbReference>
<dbReference type="CDD" id="cd00038">
    <property type="entry name" value="CAP_ED"/>
    <property type="match status" value="1"/>
</dbReference>
<evidence type="ECO:0000256" key="9">
    <source>
        <dbReference type="ARBA" id="ARBA00023065"/>
    </source>
</evidence>
<keyword evidence="10 13" id="KW-0472">Membrane</keyword>
<dbReference type="Gene3D" id="2.60.120.10">
    <property type="entry name" value="Jelly Rolls"/>
    <property type="match status" value="1"/>
</dbReference>
<evidence type="ECO:0000256" key="13">
    <source>
        <dbReference type="SAM" id="Phobius"/>
    </source>
</evidence>
<feature type="transmembrane region" description="Helical" evidence="13">
    <location>
        <begin position="241"/>
        <end position="261"/>
    </location>
</feature>
<feature type="compositionally biased region" description="Basic and acidic residues" evidence="12">
    <location>
        <begin position="1072"/>
        <end position="1083"/>
    </location>
</feature>
<dbReference type="Gene3D" id="1.10.287.70">
    <property type="match status" value="1"/>
</dbReference>
<dbReference type="CDD" id="cd00130">
    <property type="entry name" value="PAS"/>
    <property type="match status" value="1"/>
</dbReference>
<feature type="transmembrane region" description="Helical" evidence="13">
    <location>
        <begin position="483"/>
        <end position="507"/>
    </location>
</feature>